<protein>
    <submittedName>
        <fullName evidence="2">Uncharacterized protein</fullName>
    </submittedName>
</protein>
<comment type="caution">
    <text evidence="2">The sequence shown here is derived from an EMBL/GenBank/DDBJ whole genome shotgun (WGS) entry which is preliminary data.</text>
</comment>
<feature type="compositionally biased region" description="Low complexity" evidence="1">
    <location>
        <begin position="67"/>
        <end position="96"/>
    </location>
</feature>
<feature type="region of interest" description="Disordered" evidence="1">
    <location>
        <begin position="65"/>
        <end position="96"/>
    </location>
</feature>
<feature type="region of interest" description="Disordered" evidence="1">
    <location>
        <begin position="155"/>
        <end position="191"/>
    </location>
</feature>
<reference evidence="2" key="1">
    <citation type="journal article" date="2020" name="bioRxiv">
        <title>Comparative genomics of Chlamydomonas.</title>
        <authorList>
            <person name="Craig R.J."/>
            <person name="Hasan A.R."/>
            <person name="Ness R.W."/>
            <person name="Keightley P.D."/>
        </authorList>
    </citation>
    <scope>NUCLEOTIDE SEQUENCE</scope>
    <source>
        <strain evidence="2">CCAP 11/173</strain>
    </source>
</reference>
<dbReference type="PANTHER" id="PTHR35759">
    <property type="entry name" value="BNAA09G03860D PROTEIN"/>
    <property type="match status" value="1"/>
</dbReference>
<keyword evidence="3" id="KW-1185">Reference proteome</keyword>
<dbReference type="EMBL" id="JAEHOD010000002">
    <property type="protein sequence ID" value="KAG2454101.1"/>
    <property type="molecule type" value="Genomic_DNA"/>
</dbReference>
<dbReference type="OrthoDB" id="544259at2759"/>
<feature type="compositionally biased region" description="Low complexity" evidence="1">
    <location>
        <begin position="163"/>
        <end position="179"/>
    </location>
</feature>
<gene>
    <name evidence="2" type="ORF">HYH02_001140</name>
</gene>
<dbReference type="Proteomes" id="UP000613740">
    <property type="component" value="Unassembled WGS sequence"/>
</dbReference>
<evidence type="ECO:0000313" key="3">
    <source>
        <dbReference type="Proteomes" id="UP000613740"/>
    </source>
</evidence>
<accession>A0A836BC57</accession>
<sequence>MSRLRAPPPPAAFLELEAELVAAAASGTDPAAVLRARLGPEEPYSGWLNSAGNRCLLAPSESVQRFASSPSSPSAAANNNGNGNGNGNRSNGSGHSGAELERWLVSLFVALEEQLAPQVSLSPHCLFHAHMFLAQPPNPDTAPVAVAGAYGRLPSLTQPPPSASASATATPSSSSSSSPWQRHHRHSSNPYSGGGAVDQAWGLGLLFHACEYPRHDPDLFPYQLGYCQADSHVVYSPHRMATRNLLWYHGHLAQLDVSEGLPARGLLWPETQELCTVYESDLGLPLADLTLALDPEAAEGWRRRRRERSKRRRGAGPGAAAEDVPLLVSVRGCGRVR</sequence>
<organism evidence="2 3">
    <name type="scientific">Chlamydomonas schloesseri</name>
    <dbReference type="NCBI Taxonomy" id="2026947"/>
    <lineage>
        <taxon>Eukaryota</taxon>
        <taxon>Viridiplantae</taxon>
        <taxon>Chlorophyta</taxon>
        <taxon>core chlorophytes</taxon>
        <taxon>Chlorophyceae</taxon>
        <taxon>CS clade</taxon>
        <taxon>Chlamydomonadales</taxon>
        <taxon>Chlamydomonadaceae</taxon>
        <taxon>Chlamydomonas</taxon>
    </lineage>
</organism>
<name>A0A836BC57_9CHLO</name>
<evidence type="ECO:0000313" key="2">
    <source>
        <dbReference type="EMBL" id="KAG2454101.1"/>
    </source>
</evidence>
<evidence type="ECO:0000256" key="1">
    <source>
        <dbReference type="SAM" id="MobiDB-lite"/>
    </source>
</evidence>
<proteinExistence type="predicted"/>
<dbReference type="PANTHER" id="PTHR35759:SF1">
    <property type="entry name" value="OS07G0673000 PROTEIN"/>
    <property type="match status" value="1"/>
</dbReference>
<dbReference type="AlphaFoldDB" id="A0A836BC57"/>